<proteinExistence type="predicted"/>
<sequence length="217" mass="22975">MKKFLLTAALAAACLGMTAQEKGDFAVGGSIGVSGGTTTSSLTIAGNKTSSTEPSSTTLGFNPEFSYFVIDNLELSVGLSYGMQKDFTGTTRDDKNLFSFTHVAMATIGANYYIPLIREKLFWTPGVQFGFGGGSYVSQTGQNSSSTVKVPFAFGFTAEIGTIEFKPLDYLGIYLNALDLAVSYVTLDTGSRDVKSSSTGFTGGFNYGISGGVKYYF</sequence>
<evidence type="ECO:0000256" key="1">
    <source>
        <dbReference type="SAM" id="SignalP"/>
    </source>
</evidence>
<dbReference type="Proteomes" id="UP000771749">
    <property type="component" value="Unassembled WGS sequence"/>
</dbReference>
<organism evidence="2 3">
    <name type="scientific">Candidatus Cryptobacteroides gallistercoris</name>
    <dbReference type="NCBI Taxonomy" id="2840765"/>
    <lineage>
        <taxon>Bacteria</taxon>
        <taxon>Pseudomonadati</taxon>
        <taxon>Bacteroidota</taxon>
        <taxon>Bacteroidia</taxon>
        <taxon>Bacteroidales</taxon>
        <taxon>Candidatus Cryptobacteroides</taxon>
    </lineage>
</organism>
<name>A0A940DNH4_9BACT</name>
<accession>A0A940DNH4</accession>
<feature type="signal peptide" evidence="1">
    <location>
        <begin position="1"/>
        <end position="19"/>
    </location>
</feature>
<evidence type="ECO:0000313" key="3">
    <source>
        <dbReference type="Proteomes" id="UP000771749"/>
    </source>
</evidence>
<evidence type="ECO:0000313" key="2">
    <source>
        <dbReference type="EMBL" id="MBO8454391.1"/>
    </source>
</evidence>
<gene>
    <name evidence="2" type="ORF">IAC07_06705</name>
</gene>
<feature type="chain" id="PRO_5036884848" description="Outer membrane protein beta-barrel domain-containing protein" evidence="1">
    <location>
        <begin position="20"/>
        <end position="217"/>
    </location>
</feature>
<evidence type="ECO:0008006" key="4">
    <source>
        <dbReference type="Google" id="ProtNLM"/>
    </source>
</evidence>
<reference evidence="2" key="1">
    <citation type="submission" date="2020-10" db="EMBL/GenBank/DDBJ databases">
        <authorList>
            <person name="Gilroy R."/>
        </authorList>
    </citation>
    <scope>NUCLEOTIDE SEQUENCE</scope>
    <source>
        <strain evidence="2">F1-3629</strain>
    </source>
</reference>
<protein>
    <recommendedName>
        <fullName evidence="4">Outer membrane protein beta-barrel domain-containing protein</fullName>
    </recommendedName>
</protein>
<keyword evidence="1" id="KW-0732">Signal</keyword>
<reference evidence="2" key="2">
    <citation type="journal article" date="2021" name="PeerJ">
        <title>Extensive microbial diversity within the chicken gut microbiome revealed by metagenomics and culture.</title>
        <authorList>
            <person name="Gilroy R."/>
            <person name="Ravi A."/>
            <person name="Getino M."/>
            <person name="Pursley I."/>
            <person name="Horton D.L."/>
            <person name="Alikhan N.F."/>
            <person name="Baker D."/>
            <person name="Gharbi K."/>
            <person name="Hall N."/>
            <person name="Watson M."/>
            <person name="Adriaenssens E.M."/>
            <person name="Foster-Nyarko E."/>
            <person name="Jarju S."/>
            <person name="Secka A."/>
            <person name="Antonio M."/>
            <person name="Oren A."/>
            <person name="Chaudhuri R.R."/>
            <person name="La Ragione R."/>
            <person name="Hildebrand F."/>
            <person name="Pallen M.J."/>
        </authorList>
    </citation>
    <scope>NUCLEOTIDE SEQUENCE</scope>
    <source>
        <strain evidence="2">F1-3629</strain>
    </source>
</reference>
<dbReference type="EMBL" id="JADIMJ010000099">
    <property type="protein sequence ID" value="MBO8454391.1"/>
    <property type="molecule type" value="Genomic_DNA"/>
</dbReference>
<dbReference type="AlphaFoldDB" id="A0A940DNH4"/>
<comment type="caution">
    <text evidence="2">The sequence shown here is derived from an EMBL/GenBank/DDBJ whole genome shotgun (WGS) entry which is preliminary data.</text>
</comment>